<name>A0A5B7JCX5_PORTR</name>
<dbReference type="AlphaFoldDB" id="A0A5B7JCX5"/>
<feature type="transmembrane region" description="Helical" evidence="1">
    <location>
        <begin position="38"/>
        <end position="61"/>
    </location>
</feature>
<dbReference type="EMBL" id="VSRR010097112">
    <property type="protein sequence ID" value="MPC94062.1"/>
    <property type="molecule type" value="Genomic_DNA"/>
</dbReference>
<organism evidence="2 3">
    <name type="scientific">Portunus trituberculatus</name>
    <name type="common">Swimming crab</name>
    <name type="synonym">Neptunus trituberculatus</name>
    <dbReference type="NCBI Taxonomy" id="210409"/>
    <lineage>
        <taxon>Eukaryota</taxon>
        <taxon>Metazoa</taxon>
        <taxon>Ecdysozoa</taxon>
        <taxon>Arthropoda</taxon>
        <taxon>Crustacea</taxon>
        <taxon>Multicrustacea</taxon>
        <taxon>Malacostraca</taxon>
        <taxon>Eumalacostraca</taxon>
        <taxon>Eucarida</taxon>
        <taxon>Decapoda</taxon>
        <taxon>Pleocyemata</taxon>
        <taxon>Brachyura</taxon>
        <taxon>Eubrachyura</taxon>
        <taxon>Portunoidea</taxon>
        <taxon>Portunidae</taxon>
        <taxon>Portuninae</taxon>
        <taxon>Portunus</taxon>
    </lineage>
</organism>
<protein>
    <submittedName>
        <fullName evidence="2">Uncharacterized protein</fullName>
    </submittedName>
</protein>
<evidence type="ECO:0000256" key="1">
    <source>
        <dbReference type="SAM" id="Phobius"/>
    </source>
</evidence>
<evidence type="ECO:0000313" key="3">
    <source>
        <dbReference type="Proteomes" id="UP000324222"/>
    </source>
</evidence>
<accession>A0A5B7JCX5</accession>
<evidence type="ECO:0000313" key="2">
    <source>
        <dbReference type="EMBL" id="MPC94062.1"/>
    </source>
</evidence>
<keyword evidence="1" id="KW-0812">Transmembrane</keyword>
<proteinExistence type="predicted"/>
<dbReference type="Proteomes" id="UP000324222">
    <property type="component" value="Unassembled WGS sequence"/>
</dbReference>
<keyword evidence="1" id="KW-1133">Transmembrane helix</keyword>
<sequence length="113" mass="12463">MYSFVANTTTTVTFIFPTTTIPANKTTTTNTTTNTTTVIIIIIVVVIIIIIIIIITISHYADSEGQRSSLRVTTLCQSVSIFASKLFPASALARHSRTRLLGLFRLELFPRSL</sequence>
<keyword evidence="3" id="KW-1185">Reference proteome</keyword>
<gene>
    <name evidence="2" type="ORF">E2C01_089213</name>
</gene>
<keyword evidence="1" id="KW-0472">Membrane</keyword>
<comment type="caution">
    <text evidence="2">The sequence shown here is derived from an EMBL/GenBank/DDBJ whole genome shotgun (WGS) entry which is preliminary data.</text>
</comment>
<reference evidence="2 3" key="1">
    <citation type="submission" date="2019-05" db="EMBL/GenBank/DDBJ databases">
        <title>Another draft genome of Portunus trituberculatus and its Hox gene families provides insights of decapod evolution.</title>
        <authorList>
            <person name="Jeong J.-H."/>
            <person name="Song I."/>
            <person name="Kim S."/>
            <person name="Choi T."/>
            <person name="Kim D."/>
            <person name="Ryu S."/>
            <person name="Kim W."/>
        </authorList>
    </citation>
    <scope>NUCLEOTIDE SEQUENCE [LARGE SCALE GENOMIC DNA]</scope>
    <source>
        <tissue evidence="2">Muscle</tissue>
    </source>
</reference>